<dbReference type="InterPro" id="IPR044913">
    <property type="entry name" value="P_trefoil_dom_sf"/>
</dbReference>
<dbReference type="Proteomes" id="UP000694548">
    <property type="component" value="Chromosome sgr13"/>
</dbReference>
<evidence type="ECO:0000256" key="21">
    <source>
        <dbReference type="SAM" id="SignalP"/>
    </source>
</evidence>
<evidence type="ECO:0000256" key="9">
    <source>
        <dbReference type="ARBA" id="ARBA00023136"/>
    </source>
</evidence>
<evidence type="ECO:0000256" key="4">
    <source>
        <dbReference type="ARBA" id="ARBA00022525"/>
    </source>
</evidence>
<dbReference type="Pfam" id="PF00100">
    <property type="entry name" value="Zona_pellucida"/>
    <property type="match status" value="1"/>
</dbReference>
<evidence type="ECO:0000256" key="1">
    <source>
        <dbReference type="ARBA" id="ARBA00004251"/>
    </source>
</evidence>
<keyword evidence="6" id="KW-0165">Cleavage on pair of basic residues</keyword>
<feature type="compositionally biased region" description="Pro residues" evidence="20">
    <location>
        <begin position="33"/>
        <end position="203"/>
    </location>
</feature>
<evidence type="ECO:0000256" key="7">
    <source>
        <dbReference type="ARBA" id="ARBA00022692"/>
    </source>
</evidence>
<comment type="similarity">
    <text evidence="2">Belongs to the ZP domain family. ZPB subfamily.</text>
</comment>
<dbReference type="SMART" id="SM00018">
    <property type="entry name" value="PD"/>
    <property type="match status" value="1"/>
</dbReference>
<feature type="disulfide bond" evidence="19">
    <location>
        <begin position="216"/>
        <end position="242"/>
    </location>
</feature>
<evidence type="ECO:0000256" key="10">
    <source>
        <dbReference type="ARBA" id="ARBA00023157"/>
    </source>
</evidence>
<dbReference type="GO" id="GO:0035804">
    <property type="term" value="F:structural constituent of egg coat"/>
    <property type="evidence" value="ECO:0007669"/>
    <property type="project" value="TreeGrafter"/>
</dbReference>
<dbReference type="Ensembl" id="ENSNFUT00015040608.1">
    <property type="protein sequence ID" value="ENSNFUP00015038900.1"/>
    <property type="gene ID" value="ENSNFUG00015018751.1"/>
</dbReference>
<evidence type="ECO:0000256" key="2">
    <source>
        <dbReference type="ARBA" id="ARBA00010863"/>
    </source>
</evidence>
<comment type="function">
    <text evidence="15">Component of the zona pellucida, an extracellular matrix surrounding oocytes which mediates sperm binding, induction of the acrosome reaction and prevents post-fertilization polyspermy. The zona pellucida is composed of 3 to 4 glycoproteins, ZP1, ZP2, ZP3, and ZP4. ZP4 may act as a sperm receptor.</text>
</comment>
<evidence type="ECO:0000313" key="25">
    <source>
        <dbReference type="Proteomes" id="UP000694548"/>
    </source>
</evidence>
<keyword evidence="8" id="KW-1133">Transmembrane helix</keyword>
<dbReference type="PROSITE" id="PS51448">
    <property type="entry name" value="P_TREFOIL_2"/>
    <property type="match status" value="1"/>
</dbReference>
<comment type="caution">
    <text evidence="19">Lacks conserved residue(s) required for the propagation of feature annotation.</text>
</comment>
<evidence type="ECO:0000256" key="11">
    <source>
        <dbReference type="ARBA" id="ARBA00023170"/>
    </source>
</evidence>
<dbReference type="InterPro" id="IPR055356">
    <property type="entry name" value="ZP-N"/>
</dbReference>
<dbReference type="GO" id="GO:0007339">
    <property type="term" value="P:binding of sperm to zona pellucida"/>
    <property type="evidence" value="ECO:0007669"/>
    <property type="project" value="TreeGrafter"/>
</dbReference>
<dbReference type="GeneTree" id="ENSGT00940000163253"/>
<evidence type="ECO:0000256" key="14">
    <source>
        <dbReference type="ARBA" id="ARBA00024183"/>
    </source>
</evidence>
<dbReference type="Gene3D" id="4.10.110.10">
    <property type="entry name" value="Spasmolytic Protein, domain 1"/>
    <property type="match status" value="1"/>
</dbReference>
<dbReference type="SMART" id="SM00241">
    <property type="entry name" value="ZP"/>
    <property type="match status" value="1"/>
</dbReference>
<feature type="disulfide bond" evidence="19">
    <location>
        <begin position="226"/>
        <end position="241"/>
    </location>
</feature>
<feature type="domain" description="ZP" evidence="22">
    <location>
        <begin position="257"/>
        <end position="552"/>
    </location>
</feature>
<dbReference type="InterPro" id="IPR017957">
    <property type="entry name" value="P_trefoil_CS"/>
</dbReference>
<reference evidence="24" key="1">
    <citation type="submission" date="2014-08" db="EMBL/GenBank/DDBJ databases">
        <authorList>
            <person name="Senf B."/>
            <person name="Petzold A."/>
            <person name="Downie B.R."/>
            <person name="Koch P."/>
            <person name="Platzer M."/>
        </authorList>
    </citation>
    <scope>NUCLEOTIDE SEQUENCE [LARGE SCALE GENOMIC DNA]</scope>
    <source>
        <strain evidence="24">GRZ</strain>
    </source>
</reference>
<dbReference type="GO" id="GO:0035805">
    <property type="term" value="C:egg coat"/>
    <property type="evidence" value="ECO:0007669"/>
    <property type="project" value="UniProtKB-SubCell"/>
</dbReference>
<protein>
    <recommendedName>
        <fullName evidence="16">Zona pellucida sperm-binding protein 4</fullName>
    </recommendedName>
    <alternativeName>
        <fullName evidence="18">Zona pellucida glycoprotein 4</fullName>
    </alternativeName>
    <alternativeName>
        <fullName evidence="17">Zona pellucida protein B</fullName>
    </alternativeName>
</protein>
<evidence type="ECO:0000259" key="23">
    <source>
        <dbReference type="PROSITE" id="PS51448"/>
    </source>
</evidence>
<keyword evidence="4" id="KW-0964">Secreted</keyword>
<dbReference type="CDD" id="cd00111">
    <property type="entry name" value="Trefoil"/>
    <property type="match status" value="1"/>
</dbReference>
<dbReference type="InterPro" id="IPR042235">
    <property type="entry name" value="ZP-C_dom"/>
</dbReference>
<dbReference type="Gene3D" id="2.60.40.3210">
    <property type="entry name" value="Zona pellucida, ZP-N domain"/>
    <property type="match status" value="1"/>
</dbReference>
<gene>
    <name evidence="24" type="primary">LOC107388899</name>
</gene>
<dbReference type="Gene3D" id="2.60.40.4100">
    <property type="entry name" value="Zona pellucida, ZP-C domain"/>
    <property type="match status" value="1"/>
</dbReference>
<dbReference type="Pfam" id="PF00088">
    <property type="entry name" value="Trefoil"/>
    <property type="match status" value="1"/>
</dbReference>
<keyword evidence="21" id="KW-0732">Signal</keyword>
<dbReference type="PANTHER" id="PTHR23343">
    <property type="entry name" value="ZONA PELLUCIDA SPERM-BINDING PROTEIN"/>
    <property type="match status" value="1"/>
</dbReference>
<evidence type="ECO:0000256" key="15">
    <source>
        <dbReference type="ARBA" id="ARBA00037545"/>
    </source>
</evidence>
<evidence type="ECO:0000256" key="17">
    <source>
        <dbReference type="ARBA" id="ARBA00042273"/>
    </source>
</evidence>
<keyword evidence="9" id="KW-0472">Membrane</keyword>
<reference evidence="24" key="3">
    <citation type="submission" date="2025-09" db="UniProtKB">
        <authorList>
            <consortium name="Ensembl"/>
        </authorList>
    </citation>
    <scope>IDENTIFICATION</scope>
</reference>
<keyword evidence="25" id="KW-1185">Reference proteome</keyword>
<keyword evidence="12" id="KW-0325">Glycoprotein</keyword>
<evidence type="ECO:0000256" key="8">
    <source>
        <dbReference type="ARBA" id="ARBA00022989"/>
    </source>
</evidence>
<dbReference type="PANTHER" id="PTHR23343:SF31">
    <property type="entry name" value="ZONA PELLUCIDA SPERM-BINDING PROTEIN 4"/>
    <property type="match status" value="1"/>
</dbReference>
<feature type="domain" description="P-type" evidence="23">
    <location>
        <begin position="214"/>
        <end position="252"/>
    </location>
</feature>
<evidence type="ECO:0000259" key="22">
    <source>
        <dbReference type="PROSITE" id="PS51034"/>
    </source>
</evidence>
<feature type="signal peptide" evidence="21">
    <location>
        <begin position="1"/>
        <end position="22"/>
    </location>
</feature>
<name>A0A8C6P695_NOTFU</name>
<dbReference type="GO" id="GO:0032190">
    <property type="term" value="F:acrosin binding"/>
    <property type="evidence" value="ECO:0007669"/>
    <property type="project" value="TreeGrafter"/>
</dbReference>
<evidence type="ECO:0000256" key="20">
    <source>
        <dbReference type="SAM" id="MobiDB-lite"/>
    </source>
</evidence>
<comment type="subcellular location">
    <subcellularLocation>
        <location evidence="1">Cell membrane</location>
        <topology evidence="1">Single-pass type I membrane protein</topology>
    </subcellularLocation>
    <subcellularLocation>
        <location evidence="14">Zona pellucida</location>
    </subcellularLocation>
</comment>
<evidence type="ECO:0000256" key="6">
    <source>
        <dbReference type="ARBA" id="ARBA00022685"/>
    </source>
</evidence>
<evidence type="ECO:0000256" key="12">
    <source>
        <dbReference type="ARBA" id="ARBA00023180"/>
    </source>
</evidence>
<keyword evidence="13" id="KW-0278">Fertilization</keyword>
<dbReference type="InterPro" id="IPR001507">
    <property type="entry name" value="ZP_dom"/>
</dbReference>
<proteinExistence type="inferred from homology"/>
<evidence type="ECO:0000256" key="19">
    <source>
        <dbReference type="PROSITE-ProRule" id="PRU00779"/>
    </source>
</evidence>
<keyword evidence="11" id="KW-0675">Receptor</keyword>
<dbReference type="PROSITE" id="PS00025">
    <property type="entry name" value="P_TREFOIL_1"/>
    <property type="match status" value="1"/>
</dbReference>
<dbReference type="GO" id="GO:0005886">
    <property type="term" value="C:plasma membrane"/>
    <property type="evidence" value="ECO:0007669"/>
    <property type="project" value="UniProtKB-SubCell"/>
</dbReference>
<dbReference type="Pfam" id="PF23344">
    <property type="entry name" value="ZP-N"/>
    <property type="match status" value="1"/>
</dbReference>
<accession>A0A8C6P695</accession>
<evidence type="ECO:0000256" key="16">
    <source>
        <dbReference type="ARBA" id="ARBA00040238"/>
    </source>
</evidence>
<feature type="chain" id="PRO_5034844578" description="Zona pellucida sperm-binding protein 4" evidence="21">
    <location>
        <begin position="23"/>
        <end position="581"/>
    </location>
</feature>
<keyword evidence="10 19" id="KW-1015">Disulfide bond</keyword>
<dbReference type="InterPro" id="IPR055355">
    <property type="entry name" value="ZP-C"/>
</dbReference>
<evidence type="ECO:0000256" key="5">
    <source>
        <dbReference type="ARBA" id="ARBA00022530"/>
    </source>
</evidence>
<organism evidence="24 25">
    <name type="scientific">Nothobranchius furzeri</name>
    <name type="common">Turquoise killifish</name>
    <dbReference type="NCBI Taxonomy" id="105023"/>
    <lineage>
        <taxon>Eukaryota</taxon>
        <taxon>Metazoa</taxon>
        <taxon>Chordata</taxon>
        <taxon>Craniata</taxon>
        <taxon>Vertebrata</taxon>
        <taxon>Euteleostomi</taxon>
        <taxon>Actinopterygii</taxon>
        <taxon>Neopterygii</taxon>
        <taxon>Teleostei</taxon>
        <taxon>Neoteleostei</taxon>
        <taxon>Acanthomorphata</taxon>
        <taxon>Ovalentaria</taxon>
        <taxon>Atherinomorphae</taxon>
        <taxon>Cyprinodontiformes</taxon>
        <taxon>Nothobranchiidae</taxon>
        <taxon>Nothobranchius</taxon>
    </lineage>
</organism>
<evidence type="ECO:0000256" key="13">
    <source>
        <dbReference type="ARBA" id="ARBA00023279"/>
    </source>
</evidence>
<sequence>MTMKLIYCCLLAVAFHGYLAVAQDGKPMSPQKPSYPPQPQNPMPPPPPQYPQKPAYPPPPQNPLPPPPPPPPQYPQKPAYPPPPPQNPLPPPPPPPPQYPQKPAYPPPPPQNPLPPPPPPPPQYPQKPAYPPPPQNPLPPPPPPPPQYPQKPAYPPPPQNPPPPPPPQYPQKPAYPPPPQNPMPPPPPQYPQKPSNPPQPQIPQVPMQPTVPFHTCDVPPQYKIQCGPASITAQGCQAIDCCYDGQMCYYGKFVTLQCTKDGQFIIVVARDATLPYIDLESISFLGQGPNCSPVGTTSAFAIYQFPVTDCGTVMTDQPGAIIYDNKMTSSYEVAVGPYGAITRDSQYELHVQCKYIGTAVEALVIEVGVIPPPPPVAAPGILRVELRIGNGVCMVKGCDEDQEAYTSYYTDADYPVTKVLRDPVYVEVHILERTDPNIVLTLGRCWANTSPNPLVFPQWDLLIDGCPYHEDHYQTQLIPVGPSSGVLFPTHYRRFVFKMFTFVSGGVASDFTKKAPSDATWTPLQENVYIHCETAVCQPSFSNNCEPRCFRKKREISGSVKKQYREETTLISSNKIIFTKL</sequence>
<reference evidence="24" key="2">
    <citation type="submission" date="2025-08" db="UniProtKB">
        <authorList>
            <consortium name="Ensembl"/>
        </authorList>
    </citation>
    <scope>IDENTIFICATION</scope>
</reference>
<keyword evidence="3" id="KW-1003">Cell membrane</keyword>
<dbReference type="PROSITE" id="PS51034">
    <property type="entry name" value="ZP_2"/>
    <property type="match status" value="1"/>
</dbReference>
<dbReference type="OMA" id="PPQYPQK"/>
<dbReference type="KEGG" id="nfu:107388899"/>
<dbReference type="PRINTS" id="PR01217">
    <property type="entry name" value="PRICHEXTENSN"/>
</dbReference>
<feature type="region of interest" description="Disordered" evidence="20">
    <location>
        <begin position="26"/>
        <end position="211"/>
    </location>
</feature>
<evidence type="ECO:0000256" key="3">
    <source>
        <dbReference type="ARBA" id="ARBA00022475"/>
    </source>
</evidence>
<evidence type="ECO:0000313" key="24">
    <source>
        <dbReference type="Ensembl" id="ENSNFUP00015038900.1"/>
    </source>
</evidence>
<dbReference type="InterPro" id="IPR051148">
    <property type="entry name" value="Zona_Pellucida_Domain_gp"/>
</dbReference>
<evidence type="ECO:0000256" key="18">
    <source>
        <dbReference type="ARBA" id="ARBA00042573"/>
    </source>
</evidence>
<keyword evidence="7" id="KW-0812">Transmembrane</keyword>
<dbReference type="GO" id="GO:0060468">
    <property type="term" value="P:prevention of polyspermy"/>
    <property type="evidence" value="ECO:0007669"/>
    <property type="project" value="TreeGrafter"/>
</dbReference>
<dbReference type="InterPro" id="IPR000519">
    <property type="entry name" value="P_trefoil_dom"/>
</dbReference>
<dbReference type="AlphaFoldDB" id="A0A8C6P695"/>
<keyword evidence="5" id="KW-0272">Extracellular matrix</keyword>
<dbReference type="SUPFAM" id="SSF57492">
    <property type="entry name" value="Trefoil"/>
    <property type="match status" value="1"/>
</dbReference>